<gene>
    <name evidence="3" type="ORF">SAMN06265373_105455</name>
</gene>
<protein>
    <submittedName>
        <fullName evidence="3">Peptidoglycan/LPS O-acetylase OafA/YrhL, contains acyltransferase and SGNH-hydrolase domains</fullName>
    </submittedName>
</protein>
<feature type="transmembrane region" description="Helical" evidence="1">
    <location>
        <begin position="7"/>
        <end position="27"/>
    </location>
</feature>
<dbReference type="RefSeq" id="WP_283426846.1">
    <property type="nucleotide sequence ID" value="NZ_FXTY01000005.1"/>
</dbReference>
<organism evidence="3 4">
    <name type="scientific">Shimia sagamensis</name>
    <dbReference type="NCBI Taxonomy" id="1566352"/>
    <lineage>
        <taxon>Bacteria</taxon>
        <taxon>Pseudomonadati</taxon>
        <taxon>Pseudomonadota</taxon>
        <taxon>Alphaproteobacteria</taxon>
        <taxon>Rhodobacterales</taxon>
        <taxon>Roseobacteraceae</taxon>
    </lineage>
</organism>
<feature type="transmembrane region" description="Helical" evidence="1">
    <location>
        <begin position="47"/>
        <end position="65"/>
    </location>
</feature>
<dbReference type="GO" id="GO:0016746">
    <property type="term" value="F:acyltransferase activity"/>
    <property type="evidence" value="ECO:0007669"/>
    <property type="project" value="UniProtKB-KW"/>
</dbReference>
<evidence type="ECO:0000313" key="4">
    <source>
        <dbReference type="Proteomes" id="UP001157961"/>
    </source>
</evidence>
<evidence type="ECO:0000313" key="3">
    <source>
        <dbReference type="EMBL" id="SMP27722.1"/>
    </source>
</evidence>
<evidence type="ECO:0000259" key="2">
    <source>
        <dbReference type="Pfam" id="PF01757"/>
    </source>
</evidence>
<feature type="transmembrane region" description="Helical" evidence="1">
    <location>
        <begin position="323"/>
        <end position="340"/>
    </location>
</feature>
<evidence type="ECO:0000256" key="1">
    <source>
        <dbReference type="SAM" id="Phobius"/>
    </source>
</evidence>
<accession>A0ABY1P6H5</accession>
<dbReference type="PANTHER" id="PTHR23028:SF53">
    <property type="entry name" value="ACYL_TRANSF_3 DOMAIN-CONTAINING PROTEIN"/>
    <property type="match status" value="1"/>
</dbReference>
<dbReference type="Proteomes" id="UP001157961">
    <property type="component" value="Unassembled WGS sequence"/>
</dbReference>
<name>A0ABY1P6H5_9RHOB</name>
<keyword evidence="1" id="KW-0812">Transmembrane</keyword>
<feature type="domain" description="Acyltransferase 3" evidence="2">
    <location>
        <begin position="7"/>
        <end position="336"/>
    </location>
</feature>
<proteinExistence type="predicted"/>
<feature type="transmembrane region" description="Helical" evidence="1">
    <location>
        <begin position="259"/>
        <end position="280"/>
    </location>
</feature>
<reference evidence="3 4" key="1">
    <citation type="submission" date="2017-05" db="EMBL/GenBank/DDBJ databases">
        <authorList>
            <person name="Varghese N."/>
            <person name="Submissions S."/>
        </authorList>
    </citation>
    <scope>NUCLEOTIDE SEQUENCE [LARGE SCALE GENOMIC DNA]</scope>
    <source>
        <strain evidence="3 4">DSM 29734</strain>
    </source>
</reference>
<keyword evidence="1" id="KW-0472">Membrane</keyword>
<dbReference type="InterPro" id="IPR002656">
    <property type="entry name" value="Acyl_transf_3_dom"/>
</dbReference>
<comment type="caution">
    <text evidence="3">The sequence shown here is derived from an EMBL/GenBank/DDBJ whole genome shotgun (WGS) entry which is preliminary data.</text>
</comment>
<dbReference type="EMBL" id="FXTY01000005">
    <property type="protein sequence ID" value="SMP27722.1"/>
    <property type="molecule type" value="Genomic_DNA"/>
</dbReference>
<dbReference type="Pfam" id="PF01757">
    <property type="entry name" value="Acyl_transf_3"/>
    <property type="match status" value="1"/>
</dbReference>
<keyword evidence="4" id="KW-1185">Reference proteome</keyword>
<feature type="transmembrane region" description="Helical" evidence="1">
    <location>
        <begin position="212"/>
        <end position="239"/>
    </location>
</feature>
<keyword evidence="3" id="KW-0808">Transferase</keyword>
<keyword evidence="3" id="KW-0012">Acyltransferase</keyword>
<feature type="transmembrane region" description="Helical" evidence="1">
    <location>
        <begin position="77"/>
        <end position="94"/>
    </location>
</feature>
<keyword evidence="1" id="KW-1133">Transmembrane helix</keyword>
<feature type="transmembrane region" description="Helical" evidence="1">
    <location>
        <begin position="174"/>
        <end position="200"/>
    </location>
</feature>
<dbReference type="PANTHER" id="PTHR23028">
    <property type="entry name" value="ACETYLTRANSFERASE"/>
    <property type="match status" value="1"/>
</dbReference>
<feature type="transmembrane region" description="Helical" evidence="1">
    <location>
        <begin position="292"/>
        <end position="311"/>
    </location>
</feature>
<sequence length="366" mass="40334">MTKGVSIWLDVLRVVATIVVVLSHLAYPRFTGTSYAFLRDWNVGSDAVIVFFVMSGCVIAFASDRDGAAGKFAFNRVTRLLTVMVPALILTLVFDTLGTRIDAGAYPNGFYQALPVGEFLLRGMTFTNEWAAFERVRLGTNGPLWSLSYEAAYYALFGVALFTKGVARVLGLMALVWLAGLNVLLLMPAWLLGVALWHWLRAERACTFSRGTGWALALAGPTLYLAVQMAGMPVVLAAMTADWLGVADARMVLGFSDEFIWNAFIGLCAVVHVAGVAILNPQKMWGVRAIRWMAGATFSIYVTHYPTLHLLDAMLPEMVGRDVLLLAGSIVVGLVFARYFERPVKAFRAWMMPVLQRFDRRVVQTS</sequence>
<dbReference type="InterPro" id="IPR050879">
    <property type="entry name" value="Acyltransferase_3"/>
</dbReference>